<protein>
    <submittedName>
        <fullName evidence="1">Uncharacterized protein</fullName>
    </submittedName>
</protein>
<sequence>MNCKWTSLFYSRMRGGVIGHRVVHFPVNEFTHRSEAATLLLLGRWWERKMGGSTVTRGSLGEWWRAGLRGKWRKDRGRKENLLPEKLSGCSGVYKGWIGGGRSEQECEFGWVW</sequence>
<evidence type="ECO:0000313" key="1">
    <source>
        <dbReference type="EMBL" id="KAL2535131.1"/>
    </source>
</evidence>
<evidence type="ECO:0000313" key="2">
    <source>
        <dbReference type="Proteomes" id="UP001604336"/>
    </source>
</evidence>
<proteinExistence type="predicted"/>
<accession>A0ABD1VD26</accession>
<keyword evidence="2" id="KW-1185">Reference proteome</keyword>
<dbReference type="EMBL" id="JBFOLK010000002">
    <property type="protein sequence ID" value="KAL2535131.1"/>
    <property type="molecule type" value="Genomic_DNA"/>
</dbReference>
<dbReference type="Proteomes" id="UP001604336">
    <property type="component" value="Unassembled WGS sequence"/>
</dbReference>
<name>A0ABD1VD26_9LAMI</name>
<gene>
    <name evidence="1" type="ORF">Adt_08482</name>
</gene>
<organism evidence="1 2">
    <name type="scientific">Abeliophyllum distichum</name>
    <dbReference type="NCBI Taxonomy" id="126358"/>
    <lineage>
        <taxon>Eukaryota</taxon>
        <taxon>Viridiplantae</taxon>
        <taxon>Streptophyta</taxon>
        <taxon>Embryophyta</taxon>
        <taxon>Tracheophyta</taxon>
        <taxon>Spermatophyta</taxon>
        <taxon>Magnoliopsida</taxon>
        <taxon>eudicotyledons</taxon>
        <taxon>Gunneridae</taxon>
        <taxon>Pentapetalae</taxon>
        <taxon>asterids</taxon>
        <taxon>lamiids</taxon>
        <taxon>Lamiales</taxon>
        <taxon>Oleaceae</taxon>
        <taxon>Forsythieae</taxon>
        <taxon>Abeliophyllum</taxon>
    </lineage>
</organism>
<comment type="caution">
    <text evidence="1">The sequence shown here is derived from an EMBL/GenBank/DDBJ whole genome shotgun (WGS) entry which is preliminary data.</text>
</comment>
<dbReference type="AlphaFoldDB" id="A0ABD1VD26"/>
<reference evidence="2" key="1">
    <citation type="submission" date="2024-07" db="EMBL/GenBank/DDBJ databases">
        <title>Two chromosome-level genome assemblies of Korean endemic species Abeliophyllum distichum and Forsythia ovata (Oleaceae).</title>
        <authorList>
            <person name="Jang H."/>
        </authorList>
    </citation>
    <scope>NUCLEOTIDE SEQUENCE [LARGE SCALE GENOMIC DNA]</scope>
</reference>